<dbReference type="PANTHER" id="PTHR30537:SF58">
    <property type="entry name" value="HTH-TYPE TRANSCRIPTIONAL REGULATOR PERR"/>
    <property type="match status" value="1"/>
</dbReference>
<dbReference type="Gene3D" id="3.40.190.10">
    <property type="entry name" value="Periplasmic binding protein-like II"/>
    <property type="match status" value="2"/>
</dbReference>
<gene>
    <name evidence="6" type="primary">perR</name>
    <name evidence="6" type="ORF">LMG26858_01548</name>
</gene>
<dbReference type="GO" id="GO:0003700">
    <property type="term" value="F:DNA-binding transcription factor activity"/>
    <property type="evidence" value="ECO:0007669"/>
    <property type="project" value="InterPro"/>
</dbReference>
<dbReference type="GO" id="GO:0006351">
    <property type="term" value="P:DNA-templated transcription"/>
    <property type="evidence" value="ECO:0007669"/>
    <property type="project" value="TreeGrafter"/>
</dbReference>
<keyword evidence="4" id="KW-0804">Transcription</keyword>
<dbReference type="EMBL" id="CADILG010000008">
    <property type="protein sequence ID" value="CAB3847843.1"/>
    <property type="molecule type" value="Genomic_DNA"/>
</dbReference>
<dbReference type="InterPro" id="IPR000847">
    <property type="entry name" value="LysR_HTH_N"/>
</dbReference>
<accession>A0A6S7CGC1</accession>
<keyword evidence="7" id="KW-1185">Reference proteome</keyword>
<evidence type="ECO:0000256" key="3">
    <source>
        <dbReference type="ARBA" id="ARBA00023125"/>
    </source>
</evidence>
<sequence length="307" mass="33874">MRRVPNFVLLRSFEAAARLQSFALAAQELHLTPSAISHQVKELEQYFGRTLFLRRHRRVEPTPEATRLLESLSRVFDVVEAACAEVALAPQAQVLALHCAPSFAAKWLGPRLSDFTQAHPRITIRLTTGAEPLDLTRVNEIDVAVSYGSALERAGMRTIALGREPILPLCAPELARSSLPPRELISRLTLIDSQLSRVTWRDWFGANGLRLPDTPRPSFDRAAMAIAAAVDGMGVVLESARLAAREIGRGELVELGRGEFPEVQRETHFLSYRASEARQEKVGAFISWLLRIAGMAPPAAESGRADK</sequence>
<dbReference type="GO" id="GO:0043565">
    <property type="term" value="F:sequence-specific DNA binding"/>
    <property type="evidence" value="ECO:0007669"/>
    <property type="project" value="TreeGrafter"/>
</dbReference>
<dbReference type="InterPro" id="IPR058163">
    <property type="entry name" value="LysR-type_TF_proteobact-type"/>
</dbReference>
<dbReference type="SUPFAM" id="SSF53850">
    <property type="entry name" value="Periplasmic binding protein-like II"/>
    <property type="match status" value="1"/>
</dbReference>
<protein>
    <submittedName>
        <fullName evidence="6">HTH-type transcriptional regulator PerR</fullName>
    </submittedName>
</protein>
<comment type="similarity">
    <text evidence="1">Belongs to the LysR transcriptional regulatory family.</text>
</comment>
<proteinExistence type="inferred from homology"/>
<dbReference type="RefSeq" id="WP_175206465.1">
    <property type="nucleotide sequence ID" value="NZ_CADILG010000008.1"/>
</dbReference>
<dbReference type="InterPro" id="IPR036388">
    <property type="entry name" value="WH-like_DNA-bd_sf"/>
</dbReference>
<evidence type="ECO:0000256" key="1">
    <source>
        <dbReference type="ARBA" id="ARBA00009437"/>
    </source>
</evidence>
<reference evidence="6 7" key="1">
    <citation type="submission" date="2020-04" db="EMBL/GenBank/DDBJ databases">
        <authorList>
            <person name="De Canck E."/>
        </authorList>
    </citation>
    <scope>NUCLEOTIDE SEQUENCE [LARGE SCALE GENOMIC DNA]</scope>
    <source>
        <strain evidence="6 7">LMG 26858</strain>
    </source>
</reference>
<dbReference type="PROSITE" id="PS50931">
    <property type="entry name" value="HTH_LYSR"/>
    <property type="match status" value="1"/>
</dbReference>
<keyword evidence="2" id="KW-0805">Transcription regulation</keyword>
<dbReference type="InterPro" id="IPR005119">
    <property type="entry name" value="LysR_subst-bd"/>
</dbReference>
<dbReference type="PANTHER" id="PTHR30537">
    <property type="entry name" value="HTH-TYPE TRANSCRIPTIONAL REGULATOR"/>
    <property type="match status" value="1"/>
</dbReference>
<evidence type="ECO:0000256" key="2">
    <source>
        <dbReference type="ARBA" id="ARBA00023015"/>
    </source>
</evidence>
<evidence type="ECO:0000259" key="5">
    <source>
        <dbReference type="PROSITE" id="PS50931"/>
    </source>
</evidence>
<evidence type="ECO:0000256" key="4">
    <source>
        <dbReference type="ARBA" id="ARBA00023163"/>
    </source>
</evidence>
<feature type="domain" description="HTH lysR-type" evidence="5">
    <location>
        <begin position="5"/>
        <end position="62"/>
    </location>
</feature>
<dbReference type="Pfam" id="PF00126">
    <property type="entry name" value="HTH_1"/>
    <property type="match status" value="1"/>
</dbReference>
<evidence type="ECO:0000313" key="7">
    <source>
        <dbReference type="Proteomes" id="UP000494117"/>
    </source>
</evidence>
<dbReference type="Gene3D" id="1.10.10.10">
    <property type="entry name" value="Winged helix-like DNA-binding domain superfamily/Winged helix DNA-binding domain"/>
    <property type="match status" value="1"/>
</dbReference>
<dbReference type="AlphaFoldDB" id="A0A6S7CGC1"/>
<dbReference type="Pfam" id="PF03466">
    <property type="entry name" value="LysR_substrate"/>
    <property type="match status" value="1"/>
</dbReference>
<dbReference type="InterPro" id="IPR036390">
    <property type="entry name" value="WH_DNA-bd_sf"/>
</dbReference>
<evidence type="ECO:0000313" key="6">
    <source>
        <dbReference type="EMBL" id="CAB3847843.1"/>
    </source>
</evidence>
<dbReference type="SUPFAM" id="SSF46785">
    <property type="entry name" value="Winged helix' DNA-binding domain"/>
    <property type="match status" value="1"/>
</dbReference>
<name>A0A6S7CGC1_9BURK</name>
<keyword evidence="3" id="KW-0238">DNA-binding</keyword>
<dbReference type="PRINTS" id="PR00039">
    <property type="entry name" value="HTHLYSR"/>
</dbReference>
<dbReference type="Proteomes" id="UP000494117">
    <property type="component" value="Unassembled WGS sequence"/>
</dbReference>
<organism evidence="6 7">
    <name type="scientific">Achromobacter anxifer</name>
    <dbReference type="NCBI Taxonomy" id="1287737"/>
    <lineage>
        <taxon>Bacteria</taxon>
        <taxon>Pseudomonadati</taxon>
        <taxon>Pseudomonadota</taxon>
        <taxon>Betaproteobacteria</taxon>
        <taxon>Burkholderiales</taxon>
        <taxon>Alcaligenaceae</taxon>
        <taxon>Achromobacter</taxon>
    </lineage>
</organism>